<gene>
    <name evidence="1" type="ORF">HMJ28_12850</name>
    <name evidence="3" type="ORF">NCTC13028_02109</name>
    <name evidence="2" type="ORF">SAMN05216497_1386</name>
</gene>
<reference evidence="2 4" key="1">
    <citation type="submission" date="2016-10" db="EMBL/GenBank/DDBJ databases">
        <authorList>
            <person name="Varghese N."/>
            <person name="Submissions S."/>
        </authorList>
    </citation>
    <scope>NUCLEOTIDE SEQUENCE [LARGE SCALE GENOMIC DNA]</scope>
    <source>
        <strain evidence="2 4">NLAE-zl-C224</strain>
    </source>
</reference>
<dbReference type="Proteomes" id="UP000528432">
    <property type="component" value="Unassembled WGS sequence"/>
</dbReference>
<proteinExistence type="predicted"/>
<reference evidence="1 6" key="3">
    <citation type="submission" date="2020-05" db="EMBL/GenBank/DDBJ databases">
        <title>Draft genome sequence of Clostridium cochlearium strain AGROS13 isolated from a sheep dairy farm in New Zealand.</title>
        <authorList>
            <person name="Gupta T.B."/>
            <person name="Jauregui R."/>
            <person name="Risson A.N."/>
            <person name="Brightwell G."/>
            <person name="Maclean P."/>
        </authorList>
    </citation>
    <scope>NUCLEOTIDE SEQUENCE [LARGE SCALE GENOMIC DNA]</scope>
    <source>
        <strain evidence="1 6">AGROS13</strain>
    </source>
</reference>
<dbReference type="AlphaFoldDB" id="A0A1G9K509"/>
<dbReference type="Proteomes" id="UP000250223">
    <property type="component" value="Unassembled WGS sequence"/>
</dbReference>
<dbReference type="EMBL" id="UAWC01000025">
    <property type="protein sequence ID" value="SQB35709.1"/>
    <property type="molecule type" value="Genomic_DNA"/>
</dbReference>
<evidence type="ECO:0000313" key="5">
    <source>
        <dbReference type="Proteomes" id="UP000250223"/>
    </source>
</evidence>
<keyword evidence="4" id="KW-1185">Reference proteome</keyword>
<reference evidence="3 5" key="2">
    <citation type="submission" date="2018-06" db="EMBL/GenBank/DDBJ databases">
        <authorList>
            <consortium name="Pathogen Informatics"/>
            <person name="Doyle S."/>
        </authorList>
    </citation>
    <scope>NUCLEOTIDE SEQUENCE [LARGE SCALE GENOMIC DNA]</scope>
    <source>
        <strain evidence="3 5">NCTC13028</strain>
    </source>
</reference>
<dbReference type="EMBL" id="FNGL01000038">
    <property type="protein sequence ID" value="SDL44828.1"/>
    <property type="molecule type" value="Genomic_DNA"/>
</dbReference>
<evidence type="ECO:0000313" key="4">
    <source>
        <dbReference type="Proteomes" id="UP000198811"/>
    </source>
</evidence>
<evidence type="ECO:0000313" key="2">
    <source>
        <dbReference type="EMBL" id="SDL44828.1"/>
    </source>
</evidence>
<accession>A0A1G9K509</accession>
<protein>
    <submittedName>
        <fullName evidence="1">Uncharacterized protein</fullName>
    </submittedName>
</protein>
<evidence type="ECO:0000313" key="1">
    <source>
        <dbReference type="EMBL" id="NOH17251.1"/>
    </source>
</evidence>
<dbReference type="OrthoDB" id="1930945at2"/>
<sequence length="111" mass="12701">MAEDKLIVDKDILKKIQSRAMGIKLIAKERPIAKDAGEIVELIDGIFKENSSTLVEKIEQKMKEVKHSDPEMNASLYILYRKLVDGKISEKDAAALFDIYIKTEPFDKKIY</sequence>
<dbReference type="Proteomes" id="UP000198811">
    <property type="component" value="Unassembled WGS sequence"/>
</dbReference>
<name>A0A1G9K509_CLOCO</name>
<dbReference type="RefSeq" id="WP_089868127.1">
    <property type="nucleotide sequence ID" value="NZ_FNGL01000038.1"/>
</dbReference>
<evidence type="ECO:0000313" key="3">
    <source>
        <dbReference type="EMBL" id="SQB35709.1"/>
    </source>
</evidence>
<organism evidence="1 6">
    <name type="scientific">Clostridium cochlearium</name>
    <dbReference type="NCBI Taxonomy" id="1494"/>
    <lineage>
        <taxon>Bacteria</taxon>
        <taxon>Bacillati</taxon>
        <taxon>Bacillota</taxon>
        <taxon>Clostridia</taxon>
        <taxon>Eubacteriales</taxon>
        <taxon>Clostridiaceae</taxon>
        <taxon>Clostridium</taxon>
    </lineage>
</organism>
<evidence type="ECO:0000313" key="6">
    <source>
        <dbReference type="Proteomes" id="UP000528432"/>
    </source>
</evidence>
<dbReference type="EMBL" id="JABFIF010000043">
    <property type="protein sequence ID" value="NOH17251.1"/>
    <property type="molecule type" value="Genomic_DNA"/>
</dbReference>